<evidence type="ECO:0000313" key="3">
    <source>
        <dbReference type="EMBL" id="SMP20030.1"/>
    </source>
</evidence>
<reference evidence="3 4" key="1">
    <citation type="submission" date="2017-05" db="EMBL/GenBank/DDBJ databases">
        <authorList>
            <person name="Varghese N."/>
            <person name="Submissions S."/>
        </authorList>
    </citation>
    <scope>NUCLEOTIDE SEQUENCE [LARGE SCALE GENOMIC DNA]</scope>
    <source>
        <strain evidence="3 4">DSM 15360</strain>
    </source>
</reference>
<gene>
    <name evidence="3" type="ORF">SAMN06265367_10370</name>
</gene>
<organism evidence="3 4">
    <name type="scientific">Algoriphagus winogradskyi</name>
    <dbReference type="NCBI Taxonomy" id="237017"/>
    <lineage>
        <taxon>Bacteria</taxon>
        <taxon>Pseudomonadati</taxon>
        <taxon>Bacteroidota</taxon>
        <taxon>Cytophagia</taxon>
        <taxon>Cytophagales</taxon>
        <taxon>Cyclobacteriaceae</taxon>
        <taxon>Algoriphagus</taxon>
    </lineage>
</organism>
<comment type="caution">
    <text evidence="3">The sequence shown here is derived from an EMBL/GenBank/DDBJ whole genome shotgun (WGS) entry which is preliminary data.</text>
</comment>
<evidence type="ECO:0000313" key="4">
    <source>
        <dbReference type="Proteomes" id="UP001157915"/>
    </source>
</evidence>
<dbReference type="EMBL" id="FXUA01000003">
    <property type="protein sequence ID" value="SMP20030.1"/>
    <property type="molecule type" value="Genomic_DNA"/>
</dbReference>
<keyword evidence="4" id="KW-1185">Reference proteome</keyword>
<dbReference type="InterPro" id="IPR001296">
    <property type="entry name" value="Glyco_trans_1"/>
</dbReference>
<accession>A0ABY1NW67</accession>
<proteinExistence type="predicted"/>
<dbReference type="Pfam" id="PF00534">
    <property type="entry name" value="Glycos_transf_1"/>
    <property type="match status" value="1"/>
</dbReference>
<dbReference type="SUPFAM" id="SSF53756">
    <property type="entry name" value="UDP-Glycosyltransferase/glycogen phosphorylase"/>
    <property type="match status" value="1"/>
</dbReference>
<dbReference type="CDD" id="cd03801">
    <property type="entry name" value="GT4_PimA-like"/>
    <property type="match status" value="1"/>
</dbReference>
<dbReference type="Pfam" id="PF13439">
    <property type="entry name" value="Glyco_transf_4"/>
    <property type="match status" value="1"/>
</dbReference>
<dbReference type="InterPro" id="IPR028098">
    <property type="entry name" value="Glyco_trans_4-like_N"/>
</dbReference>
<evidence type="ECO:0000259" key="2">
    <source>
        <dbReference type="Pfam" id="PF13439"/>
    </source>
</evidence>
<name>A0ABY1NW67_9BACT</name>
<protein>
    <submittedName>
        <fullName evidence="3">Glycosyltransferase involved in cell wall bisynthesis</fullName>
    </submittedName>
</protein>
<dbReference type="Gene3D" id="3.40.50.2000">
    <property type="entry name" value="Glycogen Phosphorylase B"/>
    <property type="match status" value="2"/>
</dbReference>
<dbReference type="PANTHER" id="PTHR12526">
    <property type="entry name" value="GLYCOSYLTRANSFERASE"/>
    <property type="match status" value="1"/>
</dbReference>
<dbReference type="Proteomes" id="UP001157915">
    <property type="component" value="Unassembled WGS sequence"/>
</dbReference>
<feature type="domain" description="Glycosyl transferase family 1" evidence="1">
    <location>
        <begin position="197"/>
        <end position="357"/>
    </location>
</feature>
<sequence length="383" mass="42521">MSNKAVNVGVGIPCLLVGGTEIQTLNLVRSLILDDYQVNVICYFEYDPLMVIQFENLGATVTLLKWDRAIGALSFIRSLASKLREYNFDIFHVQYVAPGALPIVSARLARIKKVLATVHQPKTASHGRFSGLILNVASFACTTFLSVSLSTEKSWFGDSHLFSLKKSYTKAPKHCTIYNSLDTEQIDFQLSQLHVASPSKKIRIGTVCRLNYVKGVDVLIHAFSLLRKESSANMELLIYGEGEDENRLRNLVQELALTEDVQFLGKLPPLEVVPNTSNLDIVVVPSRFEAFGLYAAEAMYVGKPVIASDSFGLAEVITHGETGLLFPVGNSQLLMENMLLLIQDSDLRMKLARAAKESIKSRFDFEDYHKSIGKLYSLMSNSS</sequence>
<dbReference type="RefSeq" id="WP_283412605.1">
    <property type="nucleotide sequence ID" value="NZ_FXUA01000003.1"/>
</dbReference>
<evidence type="ECO:0000259" key="1">
    <source>
        <dbReference type="Pfam" id="PF00534"/>
    </source>
</evidence>
<feature type="domain" description="Glycosyltransferase subfamily 4-like N-terminal" evidence="2">
    <location>
        <begin position="17"/>
        <end position="133"/>
    </location>
</feature>